<dbReference type="AlphaFoldDB" id="A0A813DXT7"/>
<keyword evidence="1" id="KW-0175">Coiled coil</keyword>
<proteinExistence type="predicted"/>
<comment type="caution">
    <text evidence="3">The sequence shown here is derived from an EMBL/GenBank/DDBJ whole genome shotgun (WGS) entry which is preliminary data.</text>
</comment>
<dbReference type="EMBL" id="CAJNNV010004758">
    <property type="protein sequence ID" value="CAE8591209.1"/>
    <property type="molecule type" value="Genomic_DNA"/>
</dbReference>
<name>A0A813DXT7_POLGL</name>
<keyword evidence="4" id="KW-1185">Reference proteome</keyword>
<feature type="region of interest" description="Disordered" evidence="2">
    <location>
        <begin position="47"/>
        <end position="186"/>
    </location>
</feature>
<sequence length="394" mass="43369">MPSTSEHFSNSEKRSGYGAAEEPLSLRRLRESLSNLEQLERQRHELRDRFESCPGGISGSDRTRFGEETRYETRETRSTRDETPQEGSRIGQYSRISSVSPRWGSSSPPPHNLGLGNRCFSSGTDRLTGGVGSGASLLESSPRQEAPWKSSPPAAAGGGSDREATRSSLRAASPVASNRLSSTTLRPPVRDSALALALERSQDHIDALQRERDDALRRAADQESEVLRLTMLVERSEAGHCALLEERQRDAADTQRLRREHREAMEQLTALRAEVKLEKGQAASTSQSCSTAACALGKLPTAHAERELSERSSRTSDTETALFSCLMERTTLLQFMVDLLTALQTLFYDPTPFTKLHLESSSPTRATVAGGAGNRNGSRPRTASVERRGRQRIF</sequence>
<reference evidence="3" key="1">
    <citation type="submission" date="2021-02" db="EMBL/GenBank/DDBJ databases">
        <authorList>
            <person name="Dougan E. K."/>
            <person name="Rhodes N."/>
            <person name="Thang M."/>
            <person name="Chan C."/>
        </authorList>
    </citation>
    <scope>NUCLEOTIDE SEQUENCE</scope>
</reference>
<feature type="coiled-coil region" evidence="1">
    <location>
        <begin position="198"/>
        <end position="225"/>
    </location>
</feature>
<gene>
    <name evidence="3" type="ORF">PGLA1383_LOCUS9881</name>
</gene>
<feature type="region of interest" description="Disordered" evidence="2">
    <location>
        <begin position="1"/>
        <end position="24"/>
    </location>
</feature>
<evidence type="ECO:0000313" key="3">
    <source>
        <dbReference type="EMBL" id="CAE8591209.1"/>
    </source>
</evidence>
<evidence type="ECO:0000313" key="4">
    <source>
        <dbReference type="Proteomes" id="UP000654075"/>
    </source>
</evidence>
<accession>A0A813DXT7</accession>
<dbReference type="OrthoDB" id="442462at2759"/>
<evidence type="ECO:0000256" key="1">
    <source>
        <dbReference type="SAM" id="Coils"/>
    </source>
</evidence>
<organism evidence="3 4">
    <name type="scientific">Polarella glacialis</name>
    <name type="common">Dinoflagellate</name>
    <dbReference type="NCBI Taxonomy" id="89957"/>
    <lineage>
        <taxon>Eukaryota</taxon>
        <taxon>Sar</taxon>
        <taxon>Alveolata</taxon>
        <taxon>Dinophyceae</taxon>
        <taxon>Suessiales</taxon>
        <taxon>Suessiaceae</taxon>
        <taxon>Polarella</taxon>
    </lineage>
</organism>
<feature type="compositionally biased region" description="Polar residues" evidence="2">
    <location>
        <begin position="166"/>
        <end position="185"/>
    </location>
</feature>
<evidence type="ECO:0000256" key="2">
    <source>
        <dbReference type="SAM" id="MobiDB-lite"/>
    </source>
</evidence>
<feature type="compositionally biased region" description="Basic and acidic residues" evidence="2">
    <location>
        <begin position="61"/>
        <end position="83"/>
    </location>
</feature>
<feature type="compositionally biased region" description="Low complexity" evidence="2">
    <location>
        <begin position="94"/>
        <end position="106"/>
    </location>
</feature>
<feature type="coiled-coil region" evidence="1">
    <location>
        <begin position="251"/>
        <end position="278"/>
    </location>
</feature>
<feature type="region of interest" description="Disordered" evidence="2">
    <location>
        <begin position="360"/>
        <end position="394"/>
    </location>
</feature>
<dbReference type="Proteomes" id="UP000654075">
    <property type="component" value="Unassembled WGS sequence"/>
</dbReference>
<protein>
    <submittedName>
        <fullName evidence="3">Uncharacterized protein</fullName>
    </submittedName>
</protein>